<dbReference type="InterPro" id="IPR036396">
    <property type="entry name" value="Cyt_P450_sf"/>
</dbReference>
<proteinExistence type="inferred from homology"/>
<evidence type="ECO:0000256" key="6">
    <source>
        <dbReference type="ARBA" id="ARBA00023033"/>
    </source>
</evidence>
<dbReference type="Gene3D" id="1.10.630.10">
    <property type="entry name" value="Cytochrome P450"/>
    <property type="match status" value="1"/>
</dbReference>
<feature type="binding site" description="axial binding residue" evidence="7">
    <location>
        <position position="454"/>
    </location>
    <ligand>
        <name>heme</name>
        <dbReference type="ChEBI" id="CHEBI:30413"/>
    </ligand>
    <ligandPart>
        <name>Fe</name>
        <dbReference type="ChEBI" id="CHEBI:18248"/>
    </ligandPart>
</feature>
<dbReference type="InterPro" id="IPR017972">
    <property type="entry name" value="Cyt_P450_CS"/>
</dbReference>
<comment type="caution">
    <text evidence="9">The sequence shown here is derived from an EMBL/GenBank/DDBJ whole genome shotgun (WGS) entry which is preliminary data.</text>
</comment>
<dbReference type="GO" id="GO:0020037">
    <property type="term" value="F:heme binding"/>
    <property type="evidence" value="ECO:0007669"/>
    <property type="project" value="InterPro"/>
</dbReference>
<organism evidence="9 10">
    <name type="scientific">Ostreobium quekettii</name>
    <dbReference type="NCBI Taxonomy" id="121088"/>
    <lineage>
        <taxon>Eukaryota</taxon>
        <taxon>Viridiplantae</taxon>
        <taxon>Chlorophyta</taxon>
        <taxon>core chlorophytes</taxon>
        <taxon>Ulvophyceae</taxon>
        <taxon>TCBD clade</taxon>
        <taxon>Bryopsidales</taxon>
        <taxon>Ostreobineae</taxon>
        <taxon>Ostreobiaceae</taxon>
        <taxon>Ostreobium</taxon>
    </lineage>
</organism>
<evidence type="ECO:0000256" key="8">
    <source>
        <dbReference type="RuleBase" id="RU000461"/>
    </source>
</evidence>
<evidence type="ECO:0000256" key="7">
    <source>
        <dbReference type="PIRSR" id="PIRSR602401-1"/>
    </source>
</evidence>
<comment type="similarity">
    <text evidence="1 8">Belongs to the cytochrome P450 family.</text>
</comment>
<dbReference type="InterPro" id="IPR001128">
    <property type="entry name" value="Cyt_P450"/>
</dbReference>
<evidence type="ECO:0000256" key="2">
    <source>
        <dbReference type="ARBA" id="ARBA00022617"/>
    </source>
</evidence>
<keyword evidence="5 7" id="KW-0408">Iron</keyword>
<gene>
    <name evidence="9" type="ORF">OSTQU699_LOCUS647</name>
</gene>
<keyword evidence="2 7" id="KW-0349">Heme</keyword>
<dbReference type="PRINTS" id="PR00385">
    <property type="entry name" value="P450"/>
</dbReference>
<sequence>MAGPMATSSPWLPACVCHGTAGRRRAAGGIRRWGGLREGAQRRAVATDGPLEWQEASQGGAPHVSLEDLPLPEGDTGGWPIIGRTREFVKDQHAFMAEHVKKHGLVSTAKLFGTTVAIIAGHDNLQKVMSKDAGLLNQYFMKDFQQLSGPSSFWHKDGDDHMALRRLIAPAFSRAAIRERIPDLARTAEYWCSKWANKRNILGSEELKHYTLDVTMGALLGMAFPLNGKSLEDMYNELQIYSKGVYTFGIDLPFTKFGKAMAARREIVKMVDEGIERFHSNPELTGGLRRLIDEQDEEGKGLTMQELEDNLVTIIYAGFDTTALALTTALMKMAQQPEVWKKMKQEQEDIIAKHGPKITEAAIEDMEYTTAVYQEGVRVLPSLPGLFRIANKTFEIGGCRIPKGWLVVPLLGTTAQHFDDRWPGEADYCPHRHLTKAGREPVPDLAFGLGPHSCVGRSLSLLAGKILLATMARGYSYTIANPYQPRVYAPLPWPQDGLAMIVER</sequence>
<dbReference type="AlphaFoldDB" id="A0A8S1ILF5"/>
<reference evidence="9" key="1">
    <citation type="submission" date="2020-12" db="EMBL/GenBank/DDBJ databases">
        <authorList>
            <person name="Iha C."/>
        </authorList>
    </citation>
    <scope>NUCLEOTIDE SEQUENCE</scope>
</reference>
<evidence type="ECO:0000256" key="3">
    <source>
        <dbReference type="ARBA" id="ARBA00022723"/>
    </source>
</evidence>
<dbReference type="GO" id="GO:0016125">
    <property type="term" value="P:sterol metabolic process"/>
    <property type="evidence" value="ECO:0007669"/>
    <property type="project" value="TreeGrafter"/>
</dbReference>
<dbReference type="PROSITE" id="PS00086">
    <property type="entry name" value="CYTOCHROME_P450"/>
    <property type="match status" value="1"/>
</dbReference>
<comment type="cofactor">
    <cofactor evidence="7">
        <name>heme</name>
        <dbReference type="ChEBI" id="CHEBI:30413"/>
    </cofactor>
</comment>
<dbReference type="PANTHER" id="PTHR24286">
    <property type="entry name" value="CYTOCHROME P450 26"/>
    <property type="match status" value="1"/>
</dbReference>
<dbReference type="InterPro" id="IPR002401">
    <property type="entry name" value="Cyt_P450_E_grp-I"/>
</dbReference>
<evidence type="ECO:0000313" key="9">
    <source>
        <dbReference type="EMBL" id="CAD7695286.1"/>
    </source>
</evidence>
<evidence type="ECO:0000313" key="10">
    <source>
        <dbReference type="Proteomes" id="UP000708148"/>
    </source>
</evidence>
<dbReference type="GO" id="GO:0005506">
    <property type="term" value="F:iron ion binding"/>
    <property type="evidence" value="ECO:0007669"/>
    <property type="project" value="InterPro"/>
</dbReference>
<dbReference type="EMBL" id="CAJHUC010000329">
    <property type="protein sequence ID" value="CAD7695286.1"/>
    <property type="molecule type" value="Genomic_DNA"/>
</dbReference>
<keyword evidence="3 7" id="KW-0479">Metal-binding</keyword>
<dbReference type="Proteomes" id="UP000708148">
    <property type="component" value="Unassembled WGS sequence"/>
</dbReference>
<dbReference type="Pfam" id="PF00067">
    <property type="entry name" value="p450"/>
    <property type="match status" value="1"/>
</dbReference>
<keyword evidence="4 8" id="KW-0560">Oxidoreductase</keyword>
<evidence type="ECO:0000256" key="4">
    <source>
        <dbReference type="ARBA" id="ARBA00023002"/>
    </source>
</evidence>
<dbReference type="PRINTS" id="PR00463">
    <property type="entry name" value="EP450I"/>
</dbReference>
<keyword evidence="10" id="KW-1185">Reference proteome</keyword>
<dbReference type="PANTHER" id="PTHR24286:SF384">
    <property type="entry name" value="P450, PUTATIVE (EUROFUNG)-RELATED"/>
    <property type="match status" value="1"/>
</dbReference>
<dbReference type="GO" id="GO:0016705">
    <property type="term" value="F:oxidoreductase activity, acting on paired donors, with incorporation or reduction of molecular oxygen"/>
    <property type="evidence" value="ECO:0007669"/>
    <property type="project" value="InterPro"/>
</dbReference>
<dbReference type="SUPFAM" id="SSF48264">
    <property type="entry name" value="Cytochrome P450"/>
    <property type="match status" value="1"/>
</dbReference>
<evidence type="ECO:0000256" key="1">
    <source>
        <dbReference type="ARBA" id="ARBA00010617"/>
    </source>
</evidence>
<keyword evidence="6 8" id="KW-0503">Monooxygenase</keyword>
<evidence type="ECO:0008006" key="11">
    <source>
        <dbReference type="Google" id="ProtNLM"/>
    </source>
</evidence>
<dbReference type="GO" id="GO:0004497">
    <property type="term" value="F:monooxygenase activity"/>
    <property type="evidence" value="ECO:0007669"/>
    <property type="project" value="UniProtKB-KW"/>
</dbReference>
<dbReference type="OrthoDB" id="1372046at2759"/>
<name>A0A8S1ILF5_9CHLO</name>
<evidence type="ECO:0000256" key="5">
    <source>
        <dbReference type="ARBA" id="ARBA00023004"/>
    </source>
</evidence>
<protein>
    <recommendedName>
        <fullName evidence="11">Cytochrome P450</fullName>
    </recommendedName>
</protein>
<accession>A0A8S1ILF5</accession>